<gene>
    <name evidence="2" type="ORF">SHI21_09805</name>
</gene>
<protein>
    <submittedName>
        <fullName evidence="2">Uncharacterized protein</fullName>
    </submittedName>
</protein>
<feature type="chain" id="PRO_5046747571" evidence="1">
    <location>
        <begin position="24"/>
        <end position="416"/>
    </location>
</feature>
<keyword evidence="3" id="KW-1185">Reference proteome</keyword>
<comment type="caution">
    <text evidence="2">The sequence shown here is derived from an EMBL/GenBank/DDBJ whole genome shotgun (WGS) entry which is preliminary data.</text>
</comment>
<proteinExistence type="predicted"/>
<evidence type="ECO:0000313" key="2">
    <source>
        <dbReference type="EMBL" id="MEA9356499.1"/>
    </source>
</evidence>
<evidence type="ECO:0000313" key="3">
    <source>
        <dbReference type="Proteomes" id="UP001302274"/>
    </source>
</evidence>
<dbReference type="EMBL" id="JAYGJQ010000001">
    <property type="protein sequence ID" value="MEA9356499.1"/>
    <property type="molecule type" value="Genomic_DNA"/>
</dbReference>
<reference evidence="2 3" key="1">
    <citation type="submission" date="2023-11" db="EMBL/GenBank/DDBJ databases">
        <title>A Novel Polar Bacteriovorax (B. antarcticus) Isolated from the Biocrust in Antarctica.</title>
        <authorList>
            <person name="Mun W."/>
            <person name="Choi S.Y."/>
            <person name="Mitchell R.J."/>
        </authorList>
    </citation>
    <scope>NUCLEOTIDE SEQUENCE [LARGE SCALE GENOMIC DNA]</scope>
    <source>
        <strain evidence="2 3">PP10</strain>
    </source>
</reference>
<organism evidence="2 3">
    <name type="scientific">Bacteriovorax antarcticus</name>
    <dbReference type="NCBI Taxonomy" id="3088717"/>
    <lineage>
        <taxon>Bacteria</taxon>
        <taxon>Pseudomonadati</taxon>
        <taxon>Bdellovibrionota</taxon>
        <taxon>Bacteriovoracia</taxon>
        <taxon>Bacteriovoracales</taxon>
        <taxon>Bacteriovoracaceae</taxon>
        <taxon>Bacteriovorax</taxon>
    </lineage>
</organism>
<feature type="signal peptide" evidence="1">
    <location>
        <begin position="1"/>
        <end position="23"/>
    </location>
</feature>
<sequence>MKSISIMVAMLCVFAINTNTAFAKSADAFQKRFQVIRSDDGKLIGIRDRTMPVKFEVAPYVKMIKSQLMAEQSLMAQNLANGEYESQVRAVLEEDRAYWGSNGVASKDYDTYVQTTLDSLKQLAVLNVDAVFTNPAFNEVVSKFEGKITDAILLLDPTVLSNVQDPTFFYKRNVTYKAVSWALDFARKRLSSVPMLNTVSYVVVQVEKLITERRNFHQNMLMHYLENFDEKELGLTHDEVNMIWSSIYESRIPWYAYWESNNAKTNWMKYGTTNFYANFRAGSANLAKAGSLYTEVSDRMNYAFQKVTYNNEKVVVNLFDKESMFQNRPAVAFNYDRPTSIARKRIVLTLAQLGLSFIPMSASIKDTAGSFIKSYYANQKITEGALYGYFESMGDDSGMVQIKAQYMNPFDGLTLN</sequence>
<keyword evidence="1" id="KW-0732">Signal</keyword>
<evidence type="ECO:0000256" key="1">
    <source>
        <dbReference type="SAM" id="SignalP"/>
    </source>
</evidence>
<dbReference type="Proteomes" id="UP001302274">
    <property type="component" value="Unassembled WGS sequence"/>
</dbReference>
<name>A0ABU5VTX6_9BACT</name>
<dbReference type="RefSeq" id="WP_323576203.1">
    <property type="nucleotide sequence ID" value="NZ_JAYGJQ010000001.1"/>
</dbReference>
<accession>A0ABU5VTX6</accession>